<dbReference type="AlphaFoldDB" id="A0A419S4R1"/>
<evidence type="ECO:0000256" key="2">
    <source>
        <dbReference type="ARBA" id="ARBA00006275"/>
    </source>
</evidence>
<sequence>MKTRNSMKALKIFSVAILLSAAFGCGKLDLKPTNDLTADDVFNSPLGYKQALAKVYGAFALTGNATTGQQDIPAEIVKDEGNSDFLRLYWNLQELTTDEAAWSWSSDAGILGLHELSWSSTNAITAGLYYRCFFQITLCNDFIRQSSDERISGKGFSETDLQEIKRYRAEARFLRAYQYWVLMDLFASPPFVTEDFKLGTKELPQQISRTDLFNYIESELTAIDSDLFPAKTGEYGRANQAAAWALLSRMYLNAEVYTKTPKYTEAITYAKKIIEAGYTLHGNYRELTIADNHLNTDENIFTINYDGTHTQNYGGTTYLMHGPANVPADISGSNGDWGGLRTTQNFVSLFPDYSGNTDQRAMFYTTGQTLEMDELYLSKSGFSPIKFRNKTKSGGDAPHLDPAKDFSDIDFPLFRFGEVYLNYAEAVLRGGTGGDQTTALDYLNKLRTRAYGNTSGNISANQLTLDFILDERGRELYFEAHRRTDLVRFNKFTTADYLWAWKGGVKAGTAVSASRNIFPIPSSDLASNPNLKQNQ</sequence>
<accession>A0A419S4R1</accession>
<dbReference type="GO" id="GO:0009279">
    <property type="term" value="C:cell outer membrane"/>
    <property type="evidence" value="ECO:0007669"/>
    <property type="project" value="UniProtKB-SubCell"/>
</dbReference>
<keyword evidence="10" id="KW-1185">Reference proteome</keyword>
<dbReference type="Pfam" id="PF14322">
    <property type="entry name" value="SusD-like_3"/>
    <property type="match status" value="1"/>
</dbReference>
<reference evidence="9 10" key="1">
    <citation type="submission" date="2016-07" db="EMBL/GenBank/DDBJ databases">
        <title>Genome of Pelobium manganitolerans.</title>
        <authorList>
            <person name="Wu S."/>
            <person name="Wang G."/>
        </authorList>
    </citation>
    <scope>NUCLEOTIDE SEQUENCE [LARGE SCALE GENOMIC DNA]</scope>
    <source>
        <strain evidence="9 10">YS-25</strain>
    </source>
</reference>
<dbReference type="Gene3D" id="1.25.40.390">
    <property type="match status" value="1"/>
</dbReference>
<dbReference type="Pfam" id="PF07980">
    <property type="entry name" value="SusD_RagB"/>
    <property type="match status" value="1"/>
</dbReference>
<feature type="domain" description="RagB/SusD" evidence="7">
    <location>
        <begin position="381"/>
        <end position="534"/>
    </location>
</feature>
<evidence type="ECO:0000259" key="8">
    <source>
        <dbReference type="Pfam" id="PF14322"/>
    </source>
</evidence>
<comment type="subcellular location">
    <subcellularLocation>
        <location evidence="1">Cell outer membrane</location>
    </subcellularLocation>
</comment>
<keyword evidence="3 6" id="KW-0732">Signal</keyword>
<feature type="signal peptide" evidence="6">
    <location>
        <begin position="1"/>
        <end position="24"/>
    </location>
</feature>
<dbReference type="InterPro" id="IPR011990">
    <property type="entry name" value="TPR-like_helical_dom_sf"/>
</dbReference>
<keyword evidence="4" id="KW-0472">Membrane</keyword>
<dbReference type="PROSITE" id="PS51257">
    <property type="entry name" value="PROKAR_LIPOPROTEIN"/>
    <property type="match status" value="1"/>
</dbReference>
<dbReference type="EMBL" id="MBTA01000025">
    <property type="protein sequence ID" value="RKD15063.1"/>
    <property type="molecule type" value="Genomic_DNA"/>
</dbReference>
<name>A0A419S4R1_9SPHI</name>
<feature type="domain" description="SusD-like N-terminal" evidence="8">
    <location>
        <begin position="121"/>
        <end position="252"/>
    </location>
</feature>
<evidence type="ECO:0000313" key="10">
    <source>
        <dbReference type="Proteomes" id="UP000283433"/>
    </source>
</evidence>
<evidence type="ECO:0008006" key="11">
    <source>
        <dbReference type="Google" id="ProtNLM"/>
    </source>
</evidence>
<keyword evidence="5" id="KW-0998">Cell outer membrane</keyword>
<organism evidence="9 10">
    <name type="scientific">Pelobium manganitolerans</name>
    <dbReference type="NCBI Taxonomy" id="1842495"/>
    <lineage>
        <taxon>Bacteria</taxon>
        <taxon>Pseudomonadati</taxon>
        <taxon>Bacteroidota</taxon>
        <taxon>Sphingobacteriia</taxon>
        <taxon>Sphingobacteriales</taxon>
        <taxon>Sphingobacteriaceae</taxon>
        <taxon>Pelobium</taxon>
    </lineage>
</organism>
<evidence type="ECO:0000259" key="7">
    <source>
        <dbReference type="Pfam" id="PF07980"/>
    </source>
</evidence>
<evidence type="ECO:0000256" key="5">
    <source>
        <dbReference type="ARBA" id="ARBA00023237"/>
    </source>
</evidence>
<dbReference type="InterPro" id="IPR012944">
    <property type="entry name" value="SusD_RagB_dom"/>
</dbReference>
<dbReference type="CDD" id="cd08977">
    <property type="entry name" value="SusD"/>
    <property type="match status" value="1"/>
</dbReference>
<evidence type="ECO:0000256" key="1">
    <source>
        <dbReference type="ARBA" id="ARBA00004442"/>
    </source>
</evidence>
<protein>
    <recommendedName>
        <fullName evidence="11">RagB/SusD family nutrient uptake outer membrane protein</fullName>
    </recommendedName>
</protein>
<comment type="caution">
    <text evidence="9">The sequence shown here is derived from an EMBL/GenBank/DDBJ whole genome shotgun (WGS) entry which is preliminary data.</text>
</comment>
<evidence type="ECO:0000256" key="4">
    <source>
        <dbReference type="ARBA" id="ARBA00023136"/>
    </source>
</evidence>
<gene>
    <name evidence="9" type="ORF">BCY91_05915</name>
</gene>
<evidence type="ECO:0000313" key="9">
    <source>
        <dbReference type="EMBL" id="RKD15063.1"/>
    </source>
</evidence>
<feature type="chain" id="PRO_5019273520" description="RagB/SusD family nutrient uptake outer membrane protein" evidence="6">
    <location>
        <begin position="25"/>
        <end position="535"/>
    </location>
</feature>
<dbReference type="SUPFAM" id="SSF48452">
    <property type="entry name" value="TPR-like"/>
    <property type="match status" value="1"/>
</dbReference>
<dbReference type="Gene3D" id="1.25.40.10">
    <property type="entry name" value="Tetratricopeptide repeat domain"/>
    <property type="match status" value="1"/>
</dbReference>
<evidence type="ECO:0000256" key="6">
    <source>
        <dbReference type="SAM" id="SignalP"/>
    </source>
</evidence>
<dbReference type="InterPro" id="IPR033985">
    <property type="entry name" value="SusD-like_N"/>
</dbReference>
<dbReference type="Proteomes" id="UP000283433">
    <property type="component" value="Unassembled WGS sequence"/>
</dbReference>
<evidence type="ECO:0000256" key="3">
    <source>
        <dbReference type="ARBA" id="ARBA00022729"/>
    </source>
</evidence>
<proteinExistence type="inferred from homology"/>
<comment type="similarity">
    <text evidence="2">Belongs to the SusD family.</text>
</comment>
<dbReference type="Gene3D" id="1.10.3780.10">
    <property type="entry name" value="SusD-like"/>
    <property type="match status" value="1"/>
</dbReference>